<organism evidence="5">
    <name type="scientific">Anisakis simplex</name>
    <name type="common">Herring worm</name>
    <dbReference type="NCBI Taxonomy" id="6269"/>
    <lineage>
        <taxon>Eukaryota</taxon>
        <taxon>Metazoa</taxon>
        <taxon>Ecdysozoa</taxon>
        <taxon>Nematoda</taxon>
        <taxon>Chromadorea</taxon>
        <taxon>Rhabditida</taxon>
        <taxon>Spirurina</taxon>
        <taxon>Ascaridomorpha</taxon>
        <taxon>Ascaridoidea</taxon>
        <taxon>Anisakidae</taxon>
        <taxon>Anisakis</taxon>
        <taxon>Anisakis simplex complex</taxon>
    </lineage>
</organism>
<evidence type="ECO:0000259" key="4">
    <source>
        <dbReference type="Pfam" id="PF03764"/>
    </source>
</evidence>
<dbReference type="WBParaSite" id="ASIM_0000640701-mRNA-1">
    <property type="protein sequence ID" value="ASIM_0000640701-mRNA-1"/>
    <property type="gene ID" value="ASIM_0000640701"/>
</dbReference>
<reference evidence="5" key="1">
    <citation type="submission" date="2017-02" db="UniProtKB">
        <authorList>
            <consortium name="WormBaseParasite"/>
        </authorList>
    </citation>
    <scope>IDENTIFICATION</scope>
</reference>
<protein>
    <submittedName>
        <fullName evidence="5">Ribosome-releasing factor 2, mitochondrial (inferred by orthology to a human protein)</fullName>
    </submittedName>
</protein>
<dbReference type="GO" id="GO:0005739">
    <property type="term" value="C:mitochondrion"/>
    <property type="evidence" value="ECO:0007669"/>
    <property type="project" value="TreeGrafter"/>
</dbReference>
<dbReference type="InterPro" id="IPR020568">
    <property type="entry name" value="Ribosomal_Su5_D2-typ_SF"/>
</dbReference>
<evidence type="ECO:0000313" key="5">
    <source>
        <dbReference type="WBParaSite" id="ASIM_0000640701-mRNA-1"/>
    </source>
</evidence>
<dbReference type="Pfam" id="PF03764">
    <property type="entry name" value="EFG_IV"/>
    <property type="match status" value="1"/>
</dbReference>
<name>A0A0M3JFK5_ANISI</name>
<evidence type="ECO:0000256" key="1">
    <source>
        <dbReference type="ARBA" id="ARBA00022741"/>
    </source>
</evidence>
<dbReference type="GO" id="GO:0032790">
    <property type="term" value="P:ribosome disassembly"/>
    <property type="evidence" value="ECO:0007669"/>
    <property type="project" value="TreeGrafter"/>
</dbReference>
<dbReference type="GO" id="GO:0003924">
    <property type="term" value="F:GTPase activity"/>
    <property type="evidence" value="ECO:0007669"/>
    <property type="project" value="TreeGrafter"/>
</dbReference>
<evidence type="ECO:0000256" key="2">
    <source>
        <dbReference type="ARBA" id="ARBA00022917"/>
    </source>
</evidence>
<dbReference type="GO" id="GO:0005525">
    <property type="term" value="F:GTP binding"/>
    <property type="evidence" value="ECO:0007669"/>
    <property type="project" value="UniProtKB-KW"/>
</dbReference>
<accession>A0A0M3JFK5</accession>
<proteinExistence type="predicted"/>
<dbReference type="InterPro" id="IPR005517">
    <property type="entry name" value="Transl_elong_EFG/EF2_IV"/>
</dbReference>
<keyword evidence="2" id="KW-0648">Protein biosynthesis</keyword>
<dbReference type="AlphaFoldDB" id="A0A0M3JFK5"/>
<evidence type="ECO:0000256" key="3">
    <source>
        <dbReference type="ARBA" id="ARBA00023134"/>
    </source>
</evidence>
<dbReference type="InterPro" id="IPR014721">
    <property type="entry name" value="Ribsml_uS5_D2-typ_fold_subgr"/>
</dbReference>
<keyword evidence="1" id="KW-0547">Nucleotide-binding</keyword>
<dbReference type="SUPFAM" id="SSF54211">
    <property type="entry name" value="Ribosomal protein S5 domain 2-like"/>
    <property type="match status" value="1"/>
</dbReference>
<sequence>LDVFMGPLQVAYREVITNTATFTTSVEDTLSDRKHTCTLTLQVSPCSKERKFKSVLVRLDDDSSKPYVRADWLKAVNEGCAGALHNGPLLGYPVMGVLVTLNGLVA</sequence>
<dbReference type="PANTHER" id="PTHR43261:SF1">
    <property type="entry name" value="RIBOSOME-RELEASING FACTOR 2, MITOCHONDRIAL"/>
    <property type="match status" value="1"/>
</dbReference>
<feature type="domain" description="Translation elongation factor EFG/EF2" evidence="4">
    <location>
        <begin position="9"/>
        <end position="102"/>
    </location>
</feature>
<dbReference type="GO" id="GO:0032543">
    <property type="term" value="P:mitochondrial translation"/>
    <property type="evidence" value="ECO:0007669"/>
    <property type="project" value="TreeGrafter"/>
</dbReference>
<keyword evidence="3" id="KW-0342">GTP-binding</keyword>
<dbReference type="PANTHER" id="PTHR43261">
    <property type="entry name" value="TRANSLATION ELONGATION FACTOR G-RELATED"/>
    <property type="match status" value="1"/>
</dbReference>
<dbReference type="Gene3D" id="3.30.230.10">
    <property type="match status" value="1"/>
</dbReference>